<evidence type="ECO:0008006" key="3">
    <source>
        <dbReference type="Google" id="ProtNLM"/>
    </source>
</evidence>
<proteinExistence type="predicted"/>
<name>A0A482WD47_ASBVE</name>
<organism evidence="1 2">
    <name type="scientific">Asbolus verrucosus</name>
    <name type="common">Desert ironclad beetle</name>
    <dbReference type="NCBI Taxonomy" id="1661398"/>
    <lineage>
        <taxon>Eukaryota</taxon>
        <taxon>Metazoa</taxon>
        <taxon>Ecdysozoa</taxon>
        <taxon>Arthropoda</taxon>
        <taxon>Hexapoda</taxon>
        <taxon>Insecta</taxon>
        <taxon>Pterygota</taxon>
        <taxon>Neoptera</taxon>
        <taxon>Endopterygota</taxon>
        <taxon>Coleoptera</taxon>
        <taxon>Polyphaga</taxon>
        <taxon>Cucujiformia</taxon>
        <taxon>Tenebrionidae</taxon>
        <taxon>Pimeliinae</taxon>
        <taxon>Asbolus</taxon>
    </lineage>
</organism>
<protein>
    <recommendedName>
        <fullName evidence="3">DDE 3 domain containing protein</fullName>
    </recommendedName>
</protein>
<sequence>MFPYKVQVYHKMLSRDFVPRVNDGESFLHNMNDDILDAILFADEAFSLKISLWIAISRKRIISMFFDHNVNSVYCINIFTPYKMMNYGLRNGYFQQDNATAHAAKESMIFLRQFHDDPFDK</sequence>
<accession>A0A482WD47</accession>
<evidence type="ECO:0000313" key="2">
    <source>
        <dbReference type="Proteomes" id="UP000292052"/>
    </source>
</evidence>
<evidence type="ECO:0000313" key="1">
    <source>
        <dbReference type="EMBL" id="RZC43004.1"/>
    </source>
</evidence>
<dbReference type="Proteomes" id="UP000292052">
    <property type="component" value="Unassembled WGS sequence"/>
</dbReference>
<dbReference type="OrthoDB" id="10040454at2759"/>
<dbReference type="GO" id="GO:0003676">
    <property type="term" value="F:nucleic acid binding"/>
    <property type="evidence" value="ECO:0007669"/>
    <property type="project" value="InterPro"/>
</dbReference>
<reference evidence="1 2" key="1">
    <citation type="submission" date="2017-03" db="EMBL/GenBank/DDBJ databases">
        <title>Genome of the blue death feigning beetle - Asbolus verrucosus.</title>
        <authorList>
            <person name="Rider S.D."/>
        </authorList>
    </citation>
    <scope>NUCLEOTIDE SEQUENCE [LARGE SCALE GENOMIC DNA]</scope>
    <source>
        <strain evidence="1">Butters</strain>
        <tissue evidence="1">Head and leg muscle</tissue>
    </source>
</reference>
<gene>
    <name evidence="1" type="ORF">BDFB_012817</name>
</gene>
<dbReference type="InterPro" id="IPR036397">
    <property type="entry name" value="RNaseH_sf"/>
</dbReference>
<dbReference type="EMBL" id="QDEB01002768">
    <property type="protein sequence ID" value="RZC43004.1"/>
    <property type="molecule type" value="Genomic_DNA"/>
</dbReference>
<keyword evidence="2" id="KW-1185">Reference proteome</keyword>
<dbReference type="Gene3D" id="3.30.420.10">
    <property type="entry name" value="Ribonuclease H-like superfamily/Ribonuclease H"/>
    <property type="match status" value="1"/>
</dbReference>
<comment type="caution">
    <text evidence="1">The sequence shown here is derived from an EMBL/GenBank/DDBJ whole genome shotgun (WGS) entry which is preliminary data.</text>
</comment>
<dbReference type="AlphaFoldDB" id="A0A482WD47"/>